<comment type="subcellular location">
    <subcellularLocation>
        <location evidence="1">Membrane</location>
        <topology evidence="1">Multi-pass membrane protein</topology>
    </subcellularLocation>
</comment>
<keyword evidence="8" id="KW-1185">Reference proteome</keyword>
<feature type="transmembrane region" description="Helical" evidence="6">
    <location>
        <begin position="73"/>
        <end position="91"/>
    </location>
</feature>
<feature type="transmembrane region" description="Helical" evidence="6">
    <location>
        <begin position="179"/>
        <end position="197"/>
    </location>
</feature>
<keyword evidence="4 6" id="KW-1133">Transmembrane helix</keyword>
<comment type="similarity">
    <text evidence="2">Belongs to the TerC family.</text>
</comment>
<accession>A0ABQ3V4C1</accession>
<evidence type="ECO:0000313" key="7">
    <source>
        <dbReference type="EMBL" id="GHO59412.1"/>
    </source>
</evidence>
<keyword evidence="5 6" id="KW-0472">Membrane</keyword>
<evidence type="ECO:0000256" key="5">
    <source>
        <dbReference type="ARBA" id="ARBA00023136"/>
    </source>
</evidence>
<keyword evidence="3 6" id="KW-0812">Transmembrane</keyword>
<evidence type="ECO:0000256" key="6">
    <source>
        <dbReference type="SAM" id="Phobius"/>
    </source>
</evidence>
<dbReference type="Pfam" id="PF03741">
    <property type="entry name" value="TerC"/>
    <property type="match status" value="1"/>
</dbReference>
<dbReference type="NCBIfam" id="TIGR03717">
    <property type="entry name" value="R_switched_YjbE"/>
    <property type="match status" value="1"/>
</dbReference>
<feature type="transmembrane region" description="Helical" evidence="6">
    <location>
        <begin position="45"/>
        <end position="67"/>
    </location>
</feature>
<proteinExistence type="inferred from homology"/>
<dbReference type="Proteomes" id="UP000654345">
    <property type="component" value="Unassembled WGS sequence"/>
</dbReference>
<dbReference type="EMBL" id="BNJG01000003">
    <property type="protein sequence ID" value="GHO59412.1"/>
    <property type="molecule type" value="Genomic_DNA"/>
</dbReference>
<evidence type="ECO:0000256" key="1">
    <source>
        <dbReference type="ARBA" id="ARBA00004141"/>
    </source>
</evidence>
<feature type="transmembrane region" description="Helical" evidence="6">
    <location>
        <begin position="151"/>
        <end position="172"/>
    </location>
</feature>
<name>A0ABQ3V4C1_9CHLR</name>
<evidence type="ECO:0000256" key="4">
    <source>
        <dbReference type="ARBA" id="ARBA00022989"/>
    </source>
</evidence>
<reference evidence="7 8" key="1">
    <citation type="journal article" date="2021" name="Int. J. Syst. Evol. Microbiol.">
        <title>Reticulibacter mediterranei gen. nov., sp. nov., within the new family Reticulibacteraceae fam. nov., and Ktedonospora formicarum gen. nov., sp. nov., Ktedonobacter robiniae sp. nov., Dictyobacter formicarum sp. nov. and Dictyobacter arantiisoli sp. nov., belonging to the class Ktedonobacteria.</title>
        <authorList>
            <person name="Yabe S."/>
            <person name="Zheng Y."/>
            <person name="Wang C.M."/>
            <person name="Sakai Y."/>
            <person name="Abe K."/>
            <person name="Yokota A."/>
            <person name="Donadio S."/>
            <person name="Cavaletti L."/>
            <person name="Monciardini P."/>
        </authorList>
    </citation>
    <scope>NUCLEOTIDE SEQUENCE [LARGE SCALE GENOMIC DNA]</scope>
    <source>
        <strain evidence="7 8">SOSP1-30</strain>
    </source>
</reference>
<protein>
    <submittedName>
        <fullName evidence="7">Membrane protein</fullName>
    </submittedName>
</protein>
<dbReference type="PANTHER" id="PTHR30238:SF4">
    <property type="entry name" value="SLL1022 PROTEIN"/>
    <property type="match status" value="1"/>
</dbReference>
<feature type="transmembrane region" description="Helical" evidence="6">
    <location>
        <begin position="121"/>
        <end position="145"/>
    </location>
</feature>
<comment type="caution">
    <text evidence="7">The sequence shown here is derived from an EMBL/GenBank/DDBJ whole genome shotgun (WGS) entry which is preliminary data.</text>
</comment>
<feature type="transmembrane region" description="Helical" evidence="6">
    <location>
        <begin position="209"/>
        <end position="231"/>
    </location>
</feature>
<sequence length="249" mass="26465">MFSLIAGFSVVELLKIILADLALSGDNALVIGAAAAGLDKRRRWWAIMLGGGSAILLRIVFTVIASVLLGLPLLQAIGGAILLYIAIKLLLERGERAQLDQGQQVVSEQEKPGKKRNSLRSALLTILVADVTMSLDNVLAVAGVADGHIPTLIVGLLLSVALLLLGSALISALMSRIPLLLDLAALVLAWTAGHMLLDDHQIGPILLHIPSADIVFPIVTIMLVLIADVFIWRREALAKQAAPSSRVRK</sequence>
<evidence type="ECO:0000256" key="2">
    <source>
        <dbReference type="ARBA" id="ARBA00007511"/>
    </source>
</evidence>
<organism evidence="7 8">
    <name type="scientific">Ktedonobacter robiniae</name>
    <dbReference type="NCBI Taxonomy" id="2778365"/>
    <lineage>
        <taxon>Bacteria</taxon>
        <taxon>Bacillati</taxon>
        <taxon>Chloroflexota</taxon>
        <taxon>Ktedonobacteria</taxon>
        <taxon>Ktedonobacterales</taxon>
        <taxon>Ktedonobacteraceae</taxon>
        <taxon>Ktedonobacter</taxon>
    </lineage>
</organism>
<evidence type="ECO:0000313" key="8">
    <source>
        <dbReference type="Proteomes" id="UP000654345"/>
    </source>
</evidence>
<evidence type="ECO:0000256" key="3">
    <source>
        <dbReference type="ARBA" id="ARBA00022692"/>
    </source>
</evidence>
<dbReference type="InterPro" id="IPR005496">
    <property type="entry name" value="Integral_membrane_TerC"/>
</dbReference>
<dbReference type="InterPro" id="IPR022301">
    <property type="entry name" value="Integral_membrane_YjbE"/>
</dbReference>
<gene>
    <name evidence="7" type="ORF">KSB_78870</name>
</gene>
<dbReference type="PANTHER" id="PTHR30238">
    <property type="entry name" value="MEMBRANE BOUND PREDICTED REDOX MODULATOR"/>
    <property type="match status" value="1"/>
</dbReference>
<dbReference type="RefSeq" id="WP_201375602.1">
    <property type="nucleotide sequence ID" value="NZ_BNJG01000003.1"/>
</dbReference>